<accession>A0A663EW26</accession>
<feature type="compositionally biased region" description="Polar residues" evidence="2">
    <location>
        <begin position="361"/>
        <end position="370"/>
    </location>
</feature>
<feature type="region of interest" description="Disordered" evidence="2">
    <location>
        <begin position="1336"/>
        <end position="1390"/>
    </location>
</feature>
<dbReference type="InterPro" id="IPR028750">
    <property type="entry name" value="CEP350/CC187"/>
</dbReference>
<feature type="compositionally biased region" description="Low complexity" evidence="2">
    <location>
        <begin position="158"/>
        <end position="170"/>
    </location>
</feature>
<feature type="compositionally biased region" description="Polar residues" evidence="2">
    <location>
        <begin position="1336"/>
        <end position="1345"/>
    </location>
</feature>
<feature type="region of interest" description="Disordered" evidence="2">
    <location>
        <begin position="829"/>
        <end position="857"/>
    </location>
</feature>
<evidence type="ECO:0000256" key="1">
    <source>
        <dbReference type="SAM" id="Coils"/>
    </source>
</evidence>
<feature type="compositionally biased region" description="Basic and acidic residues" evidence="2">
    <location>
        <begin position="778"/>
        <end position="793"/>
    </location>
</feature>
<dbReference type="InterPro" id="IPR000938">
    <property type="entry name" value="CAP-Gly_domain"/>
</dbReference>
<feature type="region of interest" description="Disordered" evidence="2">
    <location>
        <begin position="151"/>
        <end position="171"/>
    </location>
</feature>
<protein>
    <recommendedName>
        <fullName evidence="3">CAP-Gly domain-containing protein</fullName>
    </recommendedName>
</protein>
<dbReference type="SUPFAM" id="SSF74924">
    <property type="entry name" value="Cap-Gly domain"/>
    <property type="match status" value="1"/>
</dbReference>
<sequence>MQVHQLQQKQQLTVLREKAKLEVEESQRFLTDLLQHNLEECSSSKGSYPSVPRLDHTEQMWRGYQSEGDNAAGSNQGMHSLKQSALKMERDHSPVDPKIVGERKPLGGRGSYCTVLQEGSLPAEHGELLHDHETSNLLPPPVNLLHGEICAGDDSGESSEQASSDSQWSEVGRHYGGSSTFCRFSLAMVEQCLRGEELRARHQAALLKLRKKALQEKAKAELAWLGHQKRCLENLRDCKGASAMATKQRKILTELKQEQAEIQHLQNIYRAAHQERKLLLKQQREILMMRHSTAQIQEKLHNMAGKQEVIKSQSVDVSLTRSPATEEAIKLKTVRLISSPKLYSSSAESTAHPERLDLSGNRESCVQLKNKQSKKYEGFSTENKKTPVQYQKQAEESPSSEQSLAVQGPDASEMVAEKMCGASSQTTGWVFMIKDCRNTEFNAQDHVLLPLEHANSARMDEPIPTPITREGRKCAFLESVLEGKALISNPKIDPKDNEDINPCDSKFTVKGLEMLSTLCNLCLVQAENTLQGTGDATSSLEDLEKESLIVEKAHKEQRSHKTLREEQDPCNLFQAGKRKKALSDDDEDEERRSTLISNEATLVKTWLRKERSSEEQRFSTDSEGKLEITHIDEKAHTEMPLSEVKEVEVPVPYEIYQVDGSQCLKHMDHISHEAFYEELNFKAFSEGLASTESSSKSNKISLRCESAKSDSSLPEFQKVSAFWIDILESSISDSELELKNGEDTDVNIPEEFVYDNGDAFPNVSKEMLIAISNGKETLPSDKHYEHEVPKDDSTETSSHSQKYPGDVSDHGCTDNLLAFIPSDKANAFKTKSADSSQSDNPAKGTDKPHLDASENHSRNKTCFQEITKQGKDAVASSSCSNDIYSPKIYEQQKPSSTTSRVKKDGGINSLFVDQNRDLMGFPLTGSLKYLDLATDQLGNTVSFPPDKDTTNNKLLACLTSRNFSVSGGKKNHAQLLNKRLASNKFSEIVSLSTSMPGISEEVHTETNSFEPLQRVATGNQNNSTTERQAIKEARRGLFSSVSSKKQLFQSENCSSKGEDDTIFISDEGLPPTDEDTLSEILSPVDEVLSYGSADLPSSNKKDLSFPSEDLPPPPLGADAMKNDDSTFSMDDFPSPPEQMTVSETRQCMDEDVSLKMDALPPLPDNSVPEEFPLLNQETTDAVSTQDGSLSEQPLVKDISSAKEGLLEYQQGEHETPLQHLEFLPVSNPISSGQASKSPDFTMKQCKPYLTLPKAEEDSDDPLLSFEIGDRVLVKQTQPGTLMFKGRTYFDSGHWAGVALDKAEGDNAGTYKGVKYFECAQQCGIFVRPDEISHLLGTNENGSNYTGDEDSDSYDDESFKGDCKYSDEQGGGLTKQKSEDKNSAGGSEMKENQSRLHMALLSGKGQKLPHSDWCKCNEFLCQNNLTCLGSDKEKPGLTQIKQRMLADVLPMKSQTGNTDEVNTSRNICCVVEDQKRNKLADDIASELSKKLLFDTLIAFSETAQHKYKSAFEKDVMNNGKGLRQEDNQKEFLLKENSAAILSEQSAKVSDVLLCDFDMLSIHGCHTVAERIVTKFVDDAVKEYKKIKRKHGSKADKIFHSSLETSPTTLPFLIEILDAGVFGSSEDFDQPNSDQHMLVGQTQKQYLYKSDQWHSAPWKKSVEVSLVIPHNSSYVKKLSAYAVEELWTPENMYSNFRRINVPKHFECNNLPGNDLETESKRMYNQVIFDLTRELLRAEYQVTANPNTFPWMKENLGSCCSRRLCRRTDVSEVKIQELRKEESWWTYYDDDELTVKMKMTEDIFDSLILDTIRVLNMIYLRKACD</sequence>
<feature type="region of interest" description="Disordered" evidence="2">
    <location>
        <begin position="342"/>
        <end position="411"/>
    </location>
</feature>
<feature type="compositionally biased region" description="Polar residues" evidence="2">
    <location>
        <begin position="386"/>
        <end position="405"/>
    </location>
</feature>
<feature type="compositionally biased region" description="Basic and acidic residues" evidence="2">
    <location>
        <begin position="844"/>
        <end position="857"/>
    </location>
</feature>
<keyword evidence="1" id="KW-0175">Coiled coil</keyword>
<evidence type="ECO:0000313" key="4">
    <source>
        <dbReference type="Ensembl" id="ENSACCP00020016565.1"/>
    </source>
</evidence>
<gene>
    <name evidence="4" type="primary">CCDC187</name>
</gene>
<organism evidence="4 5">
    <name type="scientific">Aquila chrysaetos chrysaetos</name>
    <dbReference type="NCBI Taxonomy" id="223781"/>
    <lineage>
        <taxon>Eukaryota</taxon>
        <taxon>Metazoa</taxon>
        <taxon>Chordata</taxon>
        <taxon>Craniata</taxon>
        <taxon>Vertebrata</taxon>
        <taxon>Euteleostomi</taxon>
        <taxon>Archelosauria</taxon>
        <taxon>Archosauria</taxon>
        <taxon>Dinosauria</taxon>
        <taxon>Saurischia</taxon>
        <taxon>Theropoda</taxon>
        <taxon>Coelurosauria</taxon>
        <taxon>Aves</taxon>
        <taxon>Neognathae</taxon>
        <taxon>Neoaves</taxon>
        <taxon>Telluraves</taxon>
        <taxon>Accipitrimorphae</taxon>
        <taxon>Accipitriformes</taxon>
        <taxon>Accipitridae</taxon>
        <taxon>Accipitrinae</taxon>
        <taxon>Aquila</taxon>
    </lineage>
</organism>
<feature type="coiled-coil region" evidence="1">
    <location>
        <begin position="248"/>
        <end position="275"/>
    </location>
</feature>
<dbReference type="PROSITE" id="PS50245">
    <property type="entry name" value="CAP_GLY_2"/>
    <property type="match status" value="1"/>
</dbReference>
<feature type="region of interest" description="Disordered" evidence="2">
    <location>
        <begin position="1091"/>
        <end position="1117"/>
    </location>
</feature>
<feature type="region of interest" description="Disordered" evidence="2">
    <location>
        <begin position="778"/>
        <end position="807"/>
    </location>
</feature>
<evidence type="ECO:0000259" key="3">
    <source>
        <dbReference type="PROSITE" id="PS50245"/>
    </source>
</evidence>
<evidence type="ECO:0000256" key="2">
    <source>
        <dbReference type="SAM" id="MobiDB-lite"/>
    </source>
</evidence>
<dbReference type="InParanoid" id="A0A663EW26"/>
<reference evidence="4" key="2">
    <citation type="submission" date="2025-09" db="UniProtKB">
        <authorList>
            <consortium name="Ensembl"/>
        </authorList>
    </citation>
    <scope>IDENTIFICATION</scope>
</reference>
<feature type="compositionally biased region" description="Acidic residues" evidence="2">
    <location>
        <begin position="1346"/>
        <end position="1355"/>
    </location>
</feature>
<dbReference type="Proteomes" id="UP000472275">
    <property type="component" value="Chromosome 24"/>
</dbReference>
<feature type="region of interest" description="Disordered" evidence="2">
    <location>
        <begin position="555"/>
        <end position="593"/>
    </location>
</feature>
<dbReference type="Ensembl" id="ENSACCT00020017284.1">
    <property type="protein sequence ID" value="ENSACCP00020016565.1"/>
    <property type="gene ID" value="ENSACCG00020011316.1"/>
</dbReference>
<dbReference type="GO" id="GO:0005813">
    <property type="term" value="C:centrosome"/>
    <property type="evidence" value="ECO:0007669"/>
    <property type="project" value="InterPro"/>
</dbReference>
<keyword evidence="5" id="KW-1185">Reference proteome</keyword>
<feature type="compositionally biased region" description="Basic and acidic residues" evidence="2">
    <location>
        <begin position="1356"/>
        <end position="1366"/>
    </location>
</feature>
<dbReference type="PANTHER" id="PTHR13958:SF3">
    <property type="entry name" value="CAP-GLY DOMAIN-CONTAINING PROTEIN-RELATED"/>
    <property type="match status" value="1"/>
</dbReference>
<dbReference type="GO" id="GO:0008017">
    <property type="term" value="F:microtubule binding"/>
    <property type="evidence" value="ECO:0007669"/>
    <property type="project" value="InterPro"/>
</dbReference>
<dbReference type="Pfam" id="PF01302">
    <property type="entry name" value="CAP_GLY"/>
    <property type="match status" value="1"/>
</dbReference>
<dbReference type="Gene3D" id="2.30.30.190">
    <property type="entry name" value="CAP Gly-rich-like domain"/>
    <property type="match status" value="1"/>
</dbReference>
<dbReference type="SMART" id="SM01052">
    <property type="entry name" value="CAP_GLY"/>
    <property type="match status" value="1"/>
</dbReference>
<feature type="domain" description="CAP-Gly" evidence="3">
    <location>
        <begin position="1285"/>
        <end position="1327"/>
    </location>
</feature>
<reference evidence="4" key="1">
    <citation type="submission" date="2025-08" db="UniProtKB">
        <authorList>
            <consortium name="Ensembl"/>
        </authorList>
    </citation>
    <scope>IDENTIFICATION</scope>
</reference>
<dbReference type="GO" id="GO:0034453">
    <property type="term" value="P:microtubule anchoring"/>
    <property type="evidence" value="ECO:0007669"/>
    <property type="project" value="InterPro"/>
</dbReference>
<feature type="compositionally biased region" description="Basic and acidic residues" evidence="2">
    <location>
        <begin position="374"/>
        <end position="385"/>
    </location>
</feature>
<dbReference type="InterPro" id="IPR036859">
    <property type="entry name" value="CAP-Gly_dom_sf"/>
</dbReference>
<dbReference type="PANTHER" id="PTHR13958">
    <property type="entry name" value="CENTROSOME-ASSOCIATED PROTEIN 350"/>
    <property type="match status" value="1"/>
</dbReference>
<feature type="compositionally biased region" description="Basic and acidic residues" evidence="2">
    <location>
        <begin position="1375"/>
        <end position="1390"/>
    </location>
</feature>
<name>A0A663EW26_AQUCH</name>
<proteinExistence type="predicted"/>
<evidence type="ECO:0000313" key="5">
    <source>
        <dbReference type="Proteomes" id="UP000472275"/>
    </source>
</evidence>
<dbReference type="GeneTree" id="ENSGT00940000155130"/>